<protein>
    <submittedName>
        <fullName evidence="2">Sulfotransferase family protein</fullName>
    </submittedName>
</protein>
<gene>
    <name evidence="2" type="ORF">IV203_001298</name>
</gene>
<sequence length="343" mass="39319">MRSPTNWLAVSLLVALVAGNHGIAKQADPLPSQSMEVLATDPLFASDGVHCNAALSDWSRSDQPYCFHSSRSINTDINTQGGIIFFLHIPKTGGTTLRLNLERYDHINYIFAKNYSIYSDTASLVEDAILNGTSNKTVLFYEIHASTAPSFYQLRHRLRRWKDIATKNGVPTFFFTLLRDPIAYAFSHFNFFHVQRRNPTFEQCNATLDNFLRLTLFNPQCHFLFQGEWAMRAQKPKNKVLTTQECHVVQDYMLQLLDWIGTTERLSNDTLPLLSRLLNLPENHTWINHKVSKTAQGVNYFGKENVTEAVLEWIKHDMSLMDTGLYQMAGDCYRYDAVYETES</sequence>
<accession>A0A9K3L6T7</accession>
<evidence type="ECO:0000256" key="1">
    <source>
        <dbReference type="SAM" id="SignalP"/>
    </source>
</evidence>
<comment type="caution">
    <text evidence="2">The sequence shown here is derived from an EMBL/GenBank/DDBJ whole genome shotgun (WGS) entry which is preliminary data.</text>
</comment>
<dbReference type="OrthoDB" id="45211at2759"/>
<feature type="signal peptide" evidence="1">
    <location>
        <begin position="1"/>
        <end position="19"/>
    </location>
</feature>
<name>A0A9K3L6T7_9STRA</name>
<feature type="chain" id="PRO_5039906391" evidence="1">
    <location>
        <begin position="20"/>
        <end position="343"/>
    </location>
</feature>
<dbReference type="AlphaFoldDB" id="A0A9K3L6T7"/>
<dbReference type="Proteomes" id="UP000693970">
    <property type="component" value="Unassembled WGS sequence"/>
</dbReference>
<reference evidence="2" key="2">
    <citation type="submission" date="2021-04" db="EMBL/GenBank/DDBJ databases">
        <authorList>
            <person name="Podell S."/>
        </authorList>
    </citation>
    <scope>NUCLEOTIDE SEQUENCE</scope>
    <source>
        <strain evidence="2">Hildebrandi</strain>
    </source>
</reference>
<keyword evidence="1" id="KW-0732">Signal</keyword>
<dbReference type="EMBL" id="JAGRRH010000015">
    <property type="protein sequence ID" value="KAG7356612.1"/>
    <property type="molecule type" value="Genomic_DNA"/>
</dbReference>
<evidence type="ECO:0000313" key="3">
    <source>
        <dbReference type="Proteomes" id="UP000693970"/>
    </source>
</evidence>
<evidence type="ECO:0000313" key="2">
    <source>
        <dbReference type="EMBL" id="KAG7356612.1"/>
    </source>
</evidence>
<organism evidence="2 3">
    <name type="scientific">Nitzschia inconspicua</name>
    <dbReference type="NCBI Taxonomy" id="303405"/>
    <lineage>
        <taxon>Eukaryota</taxon>
        <taxon>Sar</taxon>
        <taxon>Stramenopiles</taxon>
        <taxon>Ochrophyta</taxon>
        <taxon>Bacillariophyta</taxon>
        <taxon>Bacillariophyceae</taxon>
        <taxon>Bacillariophycidae</taxon>
        <taxon>Bacillariales</taxon>
        <taxon>Bacillariaceae</taxon>
        <taxon>Nitzschia</taxon>
    </lineage>
</organism>
<keyword evidence="3" id="KW-1185">Reference proteome</keyword>
<reference evidence="2" key="1">
    <citation type="journal article" date="2021" name="Sci. Rep.">
        <title>Diploid genomic architecture of Nitzschia inconspicua, an elite biomass production diatom.</title>
        <authorList>
            <person name="Oliver A."/>
            <person name="Podell S."/>
            <person name="Pinowska A."/>
            <person name="Traller J.C."/>
            <person name="Smith S.R."/>
            <person name="McClure R."/>
            <person name="Beliaev A."/>
            <person name="Bohutskyi P."/>
            <person name="Hill E.A."/>
            <person name="Rabines A."/>
            <person name="Zheng H."/>
            <person name="Allen L.Z."/>
            <person name="Kuo A."/>
            <person name="Grigoriev I.V."/>
            <person name="Allen A.E."/>
            <person name="Hazlebeck D."/>
            <person name="Allen E.E."/>
        </authorList>
    </citation>
    <scope>NUCLEOTIDE SEQUENCE</scope>
    <source>
        <strain evidence="2">Hildebrandi</strain>
    </source>
</reference>
<proteinExistence type="predicted"/>